<dbReference type="GO" id="GO:0006400">
    <property type="term" value="P:tRNA modification"/>
    <property type="evidence" value="ECO:0007669"/>
    <property type="project" value="InterPro"/>
</dbReference>
<comment type="similarity">
    <text evidence="7">Belongs to the class-I aminoacyl-tRNA synthetase family. GluQ subfamily.</text>
</comment>
<dbReference type="InterPro" id="IPR000924">
    <property type="entry name" value="Glu/Gln-tRNA-synth"/>
</dbReference>
<sequence>MTIVRGRFAPTPSGEMHLGNVYAALLGWLQARSAGGRFVLRIEDIDKPRSKPQHAMQLVDDLRWLGLDWDEGPDIGGPHAPYVQSEREALYAEAIERLDALDLLYPCYCSRAELQAIASAPHGLQAEGGAYPGLCRDLSTEERSMREQRKKPSLRFKLPNHDLDYVDLAAGPQRVPAGAGGDFVVRRADGIVSYQLAVVVDDAAMGITDVLRGYDLLDSTPRQLALYEALGLEPPRFTHVPLLCGPGGERLAKRHGDLSARAMRARGLAPETIVGVLAALCGLQERPEPVAARELVDHFALERLPRGPITLSHELLRRIGGA</sequence>
<dbReference type="GO" id="GO:0004818">
    <property type="term" value="F:glutamate-tRNA ligase activity"/>
    <property type="evidence" value="ECO:0007669"/>
    <property type="project" value="TreeGrafter"/>
</dbReference>
<feature type="domain" description="Glutamyl/glutaminyl-tRNA synthetase class Ib catalytic" evidence="9">
    <location>
        <begin position="4"/>
        <end position="304"/>
    </location>
</feature>
<evidence type="ECO:0000256" key="7">
    <source>
        <dbReference type="HAMAP-Rule" id="MF_01428"/>
    </source>
</evidence>
<dbReference type="GO" id="GO:0005524">
    <property type="term" value="F:ATP binding"/>
    <property type="evidence" value="ECO:0007669"/>
    <property type="project" value="UniProtKB-KW"/>
</dbReference>
<keyword evidence="1 7" id="KW-0436">Ligase</keyword>
<proteinExistence type="inferred from homology"/>
<evidence type="ECO:0000259" key="9">
    <source>
        <dbReference type="Pfam" id="PF00749"/>
    </source>
</evidence>
<feature type="binding site" evidence="7">
    <location>
        <position position="253"/>
    </location>
    <ligand>
        <name>ATP</name>
        <dbReference type="ChEBI" id="CHEBI:30616"/>
    </ligand>
</feature>
<dbReference type="EMBL" id="JACXIZ010000027">
    <property type="protein sequence ID" value="MBD2846781.1"/>
    <property type="molecule type" value="Genomic_DNA"/>
</dbReference>
<comment type="cofactor">
    <cofactor evidence="7">
        <name>Zn(2+)</name>
        <dbReference type="ChEBI" id="CHEBI:29105"/>
    </cofactor>
    <text evidence="7">Binds 1 zinc ion per subunit.</text>
</comment>
<reference evidence="10" key="1">
    <citation type="submission" date="2020-09" db="EMBL/GenBank/DDBJ databases">
        <title>A novel bacterium of genus Paenibacillus, isolated from South China Sea.</title>
        <authorList>
            <person name="Huang H."/>
            <person name="Mo K."/>
            <person name="Hu Y."/>
        </authorList>
    </citation>
    <scope>NUCLEOTIDE SEQUENCE</scope>
    <source>
        <strain evidence="10">IB182496</strain>
    </source>
</reference>
<feature type="binding site" evidence="7">
    <location>
        <begin position="7"/>
        <end position="11"/>
    </location>
    <ligand>
        <name>L-glutamate</name>
        <dbReference type="ChEBI" id="CHEBI:29985"/>
    </ligand>
</feature>
<name>A0A927GSY8_9BACL</name>
<feature type="short sequence motif" description="'KMSKS' region" evidence="7">
    <location>
        <begin position="250"/>
        <end position="254"/>
    </location>
</feature>
<feature type="binding site" evidence="7">
    <location>
        <position position="194"/>
    </location>
    <ligand>
        <name>L-glutamate</name>
        <dbReference type="ChEBI" id="CHEBI:29985"/>
    </ligand>
</feature>
<keyword evidence="5 7" id="KW-0067">ATP-binding</keyword>
<organism evidence="10 11">
    <name type="scientific">Paenibacillus sabuli</name>
    <dbReference type="NCBI Taxonomy" id="2772509"/>
    <lineage>
        <taxon>Bacteria</taxon>
        <taxon>Bacillati</taxon>
        <taxon>Bacillota</taxon>
        <taxon>Bacilli</taxon>
        <taxon>Bacillales</taxon>
        <taxon>Paenibacillaceae</taxon>
        <taxon>Paenibacillus</taxon>
    </lineage>
</organism>
<evidence type="ECO:0000313" key="11">
    <source>
        <dbReference type="Proteomes" id="UP000621560"/>
    </source>
</evidence>
<dbReference type="GO" id="GO:0006424">
    <property type="term" value="P:glutamyl-tRNA aminoacylation"/>
    <property type="evidence" value="ECO:0007669"/>
    <property type="project" value="InterPro"/>
</dbReference>
<dbReference type="RefSeq" id="WP_190919475.1">
    <property type="nucleotide sequence ID" value="NZ_JACXIZ010000027.1"/>
</dbReference>
<gene>
    <name evidence="10" type="primary">gluQRS</name>
    <name evidence="7" type="synonym">gluQ</name>
    <name evidence="10" type="ORF">IDH44_16415</name>
</gene>
<evidence type="ECO:0000256" key="8">
    <source>
        <dbReference type="RuleBase" id="RU363037"/>
    </source>
</evidence>
<dbReference type="PANTHER" id="PTHR43311:SF1">
    <property type="entry name" value="GLUTAMYL-Q TRNA(ASP) SYNTHETASE"/>
    <property type="match status" value="1"/>
</dbReference>
<evidence type="ECO:0000256" key="3">
    <source>
        <dbReference type="ARBA" id="ARBA00022741"/>
    </source>
</evidence>
<dbReference type="GO" id="GO:0008270">
    <property type="term" value="F:zinc ion binding"/>
    <property type="evidence" value="ECO:0007669"/>
    <property type="project" value="UniProtKB-UniRule"/>
</dbReference>
<dbReference type="AlphaFoldDB" id="A0A927GSY8"/>
<dbReference type="GO" id="GO:0005829">
    <property type="term" value="C:cytosol"/>
    <property type="evidence" value="ECO:0007669"/>
    <property type="project" value="TreeGrafter"/>
</dbReference>
<evidence type="ECO:0000256" key="2">
    <source>
        <dbReference type="ARBA" id="ARBA00022723"/>
    </source>
</evidence>
<dbReference type="InterPro" id="IPR022380">
    <property type="entry name" value="Glu-Q_tRNA(Asp)_Synthase"/>
</dbReference>
<evidence type="ECO:0000256" key="4">
    <source>
        <dbReference type="ARBA" id="ARBA00022833"/>
    </source>
</evidence>
<keyword evidence="6 7" id="KW-0030">Aminoacyl-tRNA synthetase</keyword>
<dbReference type="EC" id="6.1.1.-" evidence="7"/>
<keyword evidence="8" id="KW-0648">Protein biosynthesis</keyword>
<evidence type="ECO:0000313" key="10">
    <source>
        <dbReference type="EMBL" id="MBD2846781.1"/>
    </source>
</evidence>
<keyword evidence="11" id="KW-1185">Reference proteome</keyword>
<feature type="binding site" evidence="7">
    <location>
        <position position="212"/>
    </location>
    <ligand>
        <name>L-glutamate</name>
        <dbReference type="ChEBI" id="CHEBI:29985"/>
    </ligand>
</feature>
<feature type="binding site" evidence="7">
    <location>
        <position position="109"/>
    </location>
    <ligand>
        <name>Zn(2+)</name>
        <dbReference type="ChEBI" id="CHEBI:29105"/>
    </ligand>
</feature>
<dbReference type="SUPFAM" id="SSF52374">
    <property type="entry name" value="Nucleotidylyl transferase"/>
    <property type="match status" value="1"/>
</dbReference>
<dbReference type="NCBIfam" id="NF004314">
    <property type="entry name" value="PRK05710.1-3"/>
    <property type="match status" value="1"/>
</dbReference>
<keyword evidence="4 7" id="KW-0862">Zinc</keyword>
<keyword evidence="2 7" id="KW-0479">Metal-binding</keyword>
<feature type="binding site" evidence="7">
    <location>
        <position position="107"/>
    </location>
    <ligand>
        <name>Zn(2+)</name>
        <dbReference type="ChEBI" id="CHEBI:29105"/>
    </ligand>
</feature>
<dbReference type="Pfam" id="PF00749">
    <property type="entry name" value="tRNA-synt_1c"/>
    <property type="match status" value="1"/>
</dbReference>
<keyword evidence="3 7" id="KW-0547">Nucleotide-binding</keyword>
<comment type="caution">
    <text evidence="10">The sequence shown here is derived from an EMBL/GenBank/DDBJ whole genome shotgun (WGS) entry which is preliminary data.</text>
</comment>
<dbReference type="NCBIfam" id="NF004315">
    <property type="entry name" value="PRK05710.1-4"/>
    <property type="match status" value="1"/>
</dbReference>
<feature type="binding site" evidence="7">
    <location>
        <position position="43"/>
    </location>
    <ligand>
        <name>L-glutamate</name>
        <dbReference type="ChEBI" id="CHEBI:29985"/>
    </ligand>
</feature>
<dbReference type="InterPro" id="IPR049940">
    <property type="entry name" value="GluQ/Sye"/>
</dbReference>
<dbReference type="InterPro" id="IPR001412">
    <property type="entry name" value="aa-tRNA-synth_I_CS"/>
</dbReference>
<evidence type="ECO:0000256" key="5">
    <source>
        <dbReference type="ARBA" id="ARBA00022840"/>
    </source>
</evidence>
<dbReference type="Gene3D" id="3.40.50.620">
    <property type="entry name" value="HUPs"/>
    <property type="match status" value="1"/>
</dbReference>
<accession>A0A927GSY8</accession>
<dbReference type="NCBIfam" id="TIGR03838">
    <property type="entry name" value="queuosine_YadB"/>
    <property type="match status" value="1"/>
</dbReference>
<comment type="function">
    <text evidence="7">Catalyzes the tRNA-independent activation of glutamate in presence of ATP and the subsequent transfer of glutamate onto a tRNA(Asp). Glutamate is transferred on the 2-amino-5-(4,5-dihydroxy-2-cyclopenten-1-yl) moiety of the queuosine in the wobble position of the QUC anticodon.</text>
</comment>
<dbReference type="PANTHER" id="PTHR43311">
    <property type="entry name" value="GLUTAMATE--TRNA LIGASE"/>
    <property type="match status" value="1"/>
</dbReference>
<dbReference type="PROSITE" id="PS00178">
    <property type="entry name" value="AA_TRNA_LIGASE_I"/>
    <property type="match status" value="1"/>
</dbReference>
<dbReference type="HAMAP" id="MF_01428">
    <property type="entry name" value="Glu_Q_tRNA_synth"/>
    <property type="match status" value="1"/>
</dbReference>
<feature type="short sequence motif" description="'HIGH' region" evidence="7">
    <location>
        <begin position="10"/>
        <end position="20"/>
    </location>
</feature>
<evidence type="ECO:0000256" key="1">
    <source>
        <dbReference type="ARBA" id="ARBA00022598"/>
    </source>
</evidence>
<dbReference type="PRINTS" id="PR00987">
    <property type="entry name" value="TRNASYNTHGLU"/>
</dbReference>
<feature type="binding site" evidence="7">
    <location>
        <position position="135"/>
    </location>
    <ligand>
        <name>Zn(2+)</name>
        <dbReference type="ChEBI" id="CHEBI:29105"/>
    </ligand>
</feature>
<evidence type="ECO:0000256" key="6">
    <source>
        <dbReference type="ARBA" id="ARBA00023146"/>
    </source>
</evidence>
<dbReference type="Proteomes" id="UP000621560">
    <property type="component" value="Unassembled WGS sequence"/>
</dbReference>
<feature type="binding site" evidence="7">
    <location>
        <position position="131"/>
    </location>
    <ligand>
        <name>Zn(2+)</name>
        <dbReference type="ChEBI" id="CHEBI:29105"/>
    </ligand>
</feature>
<protein>
    <recommendedName>
        <fullName evidence="7">Glutamyl-Q tRNA(Asp) synthetase</fullName>
        <shortName evidence="7">Glu-Q-RSs</shortName>
        <ecNumber evidence="7">6.1.1.-</ecNumber>
    </recommendedName>
</protein>
<dbReference type="InterPro" id="IPR020058">
    <property type="entry name" value="Glu/Gln-tRNA-synth_Ib_cat-dom"/>
</dbReference>
<dbReference type="InterPro" id="IPR014729">
    <property type="entry name" value="Rossmann-like_a/b/a_fold"/>
</dbReference>